<accession>A0AAP0PTC8</accession>
<dbReference type="Proteomes" id="UP001417504">
    <property type="component" value="Unassembled WGS sequence"/>
</dbReference>
<organism evidence="1 2">
    <name type="scientific">Stephania japonica</name>
    <dbReference type="NCBI Taxonomy" id="461633"/>
    <lineage>
        <taxon>Eukaryota</taxon>
        <taxon>Viridiplantae</taxon>
        <taxon>Streptophyta</taxon>
        <taxon>Embryophyta</taxon>
        <taxon>Tracheophyta</taxon>
        <taxon>Spermatophyta</taxon>
        <taxon>Magnoliopsida</taxon>
        <taxon>Ranunculales</taxon>
        <taxon>Menispermaceae</taxon>
        <taxon>Menispermoideae</taxon>
        <taxon>Cissampelideae</taxon>
        <taxon>Stephania</taxon>
    </lineage>
</organism>
<gene>
    <name evidence="1" type="ORF">Sjap_001284</name>
</gene>
<evidence type="ECO:0000313" key="1">
    <source>
        <dbReference type="EMBL" id="KAK9153804.1"/>
    </source>
</evidence>
<dbReference type="EMBL" id="JBBNAE010000001">
    <property type="protein sequence ID" value="KAK9153804.1"/>
    <property type="molecule type" value="Genomic_DNA"/>
</dbReference>
<proteinExistence type="predicted"/>
<evidence type="ECO:0000313" key="2">
    <source>
        <dbReference type="Proteomes" id="UP001417504"/>
    </source>
</evidence>
<name>A0AAP0PTC8_9MAGN</name>
<sequence length="150" mass="16973">MTWRSKLAMWITGPDTWHHVAPRGRLWSKLAVRVNQDRYSPNPQNQNKISPKSPFPLLPSLLPPALYRSLFFTTPSLPLAHCRPHFVTTPSLFVVTTPSLPPALCCPLFFITTPSLFVVTTPSHSVVPHLLKSTWSSLTSALLRRPQRRD</sequence>
<keyword evidence="2" id="KW-1185">Reference proteome</keyword>
<reference evidence="1 2" key="1">
    <citation type="submission" date="2024-01" db="EMBL/GenBank/DDBJ databases">
        <title>Genome assemblies of Stephania.</title>
        <authorList>
            <person name="Yang L."/>
        </authorList>
    </citation>
    <scope>NUCLEOTIDE SEQUENCE [LARGE SCALE GENOMIC DNA]</scope>
    <source>
        <strain evidence="1">QJT</strain>
        <tissue evidence="1">Leaf</tissue>
    </source>
</reference>
<protein>
    <submittedName>
        <fullName evidence="1">Uncharacterized protein</fullName>
    </submittedName>
</protein>
<comment type="caution">
    <text evidence="1">The sequence shown here is derived from an EMBL/GenBank/DDBJ whole genome shotgun (WGS) entry which is preliminary data.</text>
</comment>
<dbReference type="AlphaFoldDB" id="A0AAP0PTC8"/>